<dbReference type="Gene3D" id="1.25.40.20">
    <property type="entry name" value="Ankyrin repeat-containing domain"/>
    <property type="match status" value="4"/>
</dbReference>
<name>A0A6H5I517_9HYME</name>
<dbReference type="PANTHER" id="PTHR24133">
    <property type="entry name" value="ANKYRIN DOMAIN-CONTAINING"/>
    <property type="match status" value="1"/>
</dbReference>
<sequence>MVHRVCHLGGRSIENSSTSSEKVVAGSIFIPGAQSKPARGRKSENSSTSLKKVVAGSVFIPGAQSMPPGTTMSSLHLDFFGESLRRVGIYTLSIEWATGLNQSVVTSRDAKPTPRRPSNAAYRLPSQPAQRLHANLIGPNTSASTFVLIGLLHRTLYLPYTTTYLQTYLRPTTSSILFKIKAINIFKILFSLFFSNILNDCDFKIVLSKDIVRKRGLWSGAQLREAIELIENENYSVRAAGIRYGIPESTIRRRLKSSTPRVNRSSSPSFGRLPVFDKEQEKLFSKAYYEVASPSKGINGFESTGIYPPNRHIFHTKFRGEAEDSTDKQSEAEENEAEEDALEENSVEQHAVEEITTEESFWRWYKVPRTLIRHKTVKMWFHSAEQLKVFFGSEEELLFGIHFTDWATDWATDSGIVLLLIGEYRATRMGEIRTTGAQSSTHVVFTVARASLAIQTLFATKGAVWWQRGDGDGCGRATPRHLDLLKAAHHRGHRSRKKKIAALRAAASELSRTMSWSVARGCKIHREHDAERIERTIDFLISSIEYVELVCSCKLSINSRQLRAVHVAYTRVLRTTIYSHEVPLPLPLLRLLLLSLVHYYYYSAVCSAARSSCSCQPVGALNNANLPHWCVLAMRRDRDRARVAGLNLELFISRLKLRTTTTTRQCTRTPCTCLALHKRQSECSCYDARQKQFPHSSTKGANPNLANAVGQTPMHVICETDSDHELAETIFEISDIKYHPIHVDAQDETGNTPLHVAAHFRQPLVTEILLRKGANPNLVNHDECTPLHFICKKQNIDVDLVKTFIEISKETQQAVHFDIGDKFGDTPLHLAVKDKNLEVVELLLRNGADPDCTNEDGLTPLHIICQIRNSKELLKKFFEINNNIQQTVLVDMRDNWGNSPLHLALRRENRMAAEVLLRNGADPNSINKDGLAPLHVISMRRRDTDLPKMLLELSNEVDLAVQLDIQDKSGNTPLHLALDHGLEKVAELLLTNGADPNVPNREGFTALHIICQKFFEDDLSELLFKISKERNQPLHIDARDNLGRTPLQLALQYGSIYTAELLLINGADPNLADSEGLTSLHVICQREEDDNDDELANMFFDIIDDIGQSVQVDAKDKLGRTPLRLAVSNLKHKRLNKIESHQMAKVSLLSFQDTSRSQGLRTRQVREKIFTKIEFACTPKGGPRSERVRNSSCTRERGACAQHQTYRYIAPHYRLIICVLQSSRIKAHIAREASRTISREVSAKISIHSIAPLIAERNPARVYESLCARAQLNSRPYVSRLAYTRV</sequence>
<dbReference type="PROSITE" id="PS50088">
    <property type="entry name" value="ANK_REPEAT"/>
    <property type="match status" value="5"/>
</dbReference>
<evidence type="ECO:0000313" key="6">
    <source>
        <dbReference type="Proteomes" id="UP000479190"/>
    </source>
</evidence>
<dbReference type="OrthoDB" id="6593077at2759"/>
<dbReference type="InterPro" id="IPR036770">
    <property type="entry name" value="Ankyrin_rpt-contain_sf"/>
</dbReference>
<feature type="repeat" description="ANK" evidence="2">
    <location>
        <begin position="823"/>
        <end position="855"/>
    </location>
</feature>
<evidence type="ECO:0000313" key="5">
    <source>
        <dbReference type="EMBL" id="CAB0029894.1"/>
    </source>
</evidence>
<dbReference type="PROSITE" id="PS50297">
    <property type="entry name" value="ANK_REP_REGION"/>
    <property type="match status" value="5"/>
</dbReference>
<accession>A0A6H5I517</accession>
<feature type="compositionally biased region" description="Acidic residues" evidence="3">
    <location>
        <begin position="332"/>
        <end position="346"/>
    </location>
</feature>
<gene>
    <name evidence="5" type="ORF">TBRA_LOCUS1918</name>
</gene>
<feature type="region of interest" description="Disordered" evidence="3">
    <location>
        <begin position="320"/>
        <end position="349"/>
    </location>
</feature>
<dbReference type="SMART" id="SM00248">
    <property type="entry name" value="ANK"/>
    <property type="match status" value="11"/>
</dbReference>
<evidence type="ECO:0000256" key="1">
    <source>
        <dbReference type="ARBA" id="ARBA00004123"/>
    </source>
</evidence>
<dbReference type="InterPro" id="IPR052391">
    <property type="entry name" value="E3_Ligase-Neurotoxin"/>
</dbReference>
<keyword evidence="6" id="KW-1185">Reference proteome</keyword>
<dbReference type="GO" id="GO:0005634">
    <property type="term" value="C:nucleus"/>
    <property type="evidence" value="ECO:0007669"/>
    <property type="project" value="UniProtKB-SubCell"/>
</dbReference>
<evidence type="ECO:0000256" key="3">
    <source>
        <dbReference type="SAM" id="MobiDB-lite"/>
    </source>
</evidence>
<dbReference type="SUPFAM" id="SSF48403">
    <property type="entry name" value="Ankyrin repeat"/>
    <property type="match status" value="1"/>
</dbReference>
<organism evidence="5 6">
    <name type="scientific">Trichogramma brassicae</name>
    <dbReference type="NCBI Taxonomy" id="86971"/>
    <lineage>
        <taxon>Eukaryota</taxon>
        <taxon>Metazoa</taxon>
        <taxon>Ecdysozoa</taxon>
        <taxon>Arthropoda</taxon>
        <taxon>Hexapoda</taxon>
        <taxon>Insecta</taxon>
        <taxon>Pterygota</taxon>
        <taxon>Neoptera</taxon>
        <taxon>Endopterygota</taxon>
        <taxon>Hymenoptera</taxon>
        <taxon>Apocrita</taxon>
        <taxon>Proctotrupomorpha</taxon>
        <taxon>Chalcidoidea</taxon>
        <taxon>Trichogrammatidae</taxon>
        <taxon>Trichogramma</taxon>
    </lineage>
</organism>
<dbReference type="GO" id="GO:0003677">
    <property type="term" value="F:DNA binding"/>
    <property type="evidence" value="ECO:0007669"/>
    <property type="project" value="InterPro"/>
</dbReference>
<feature type="compositionally biased region" description="Basic and acidic residues" evidence="3">
    <location>
        <begin position="320"/>
        <end position="331"/>
    </location>
</feature>
<proteinExistence type="predicted"/>
<evidence type="ECO:0000256" key="2">
    <source>
        <dbReference type="PROSITE-ProRule" id="PRU00023"/>
    </source>
</evidence>
<reference evidence="5 6" key="1">
    <citation type="submission" date="2020-02" db="EMBL/GenBank/DDBJ databases">
        <authorList>
            <person name="Ferguson B K."/>
        </authorList>
    </citation>
    <scope>NUCLEOTIDE SEQUENCE [LARGE SCALE GENOMIC DNA]</scope>
</reference>
<feature type="repeat" description="ANK" evidence="2">
    <location>
        <begin position="969"/>
        <end position="1001"/>
    </location>
</feature>
<comment type="subcellular location">
    <subcellularLocation>
        <location evidence="1">Nucleus</location>
    </subcellularLocation>
</comment>
<evidence type="ECO:0000259" key="4">
    <source>
        <dbReference type="Pfam" id="PF05225"/>
    </source>
</evidence>
<dbReference type="InterPro" id="IPR009057">
    <property type="entry name" value="Homeodomain-like_sf"/>
</dbReference>
<dbReference type="Pfam" id="PF12796">
    <property type="entry name" value="Ank_2"/>
    <property type="match status" value="2"/>
</dbReference>
<dbReference type="PRINTS" id="PR01415">
    <property type="entry name" value="ANKYRIN"/>
</dbReference>
<dbReference type="PANTHER" id="PTHR24133:SF40">
    <property type="entry name" value="ANKYRIN REPEAT DOMAIN 44"/>
    <property type="match status" value="1"/>
</dbReference>
<feature type="repeat" description="ANK" evidence="2">
    <location>
        <begin position="1042"/>
        <end position="1074"/>
    </location>
</feature>
<protein>
    <recommendedName>
        <fullName evidence="4">HTH psq-type domain-containing protein</fullName>
    </recommendedName>
</protein>
<feature type="repeat" description="ANK" evidence="2">
    <location>
        <begin position="749"/>
        <end position="781"/>
    </location>
</feature>
<dbReference type="SUPFAM" id="SSF46689">
    <property type="entry name" value="Homeodomain-like"/>
    <property type="match status" value="1"/>
</dbReference>
<dbReference type="InterPro" id="IPR002110">
    <property type="entry name" value="Ankyrin_rpt"/>
</dbReference>
<dbReference type="InterPro" id="IPR007889">
    <property type="entry name" value="HTH_Psq"/>
</dbReference>
<feature type="repeat" description="ANK" evidence="2">
    <location>
        <begin position="896"/>
        <end position="928"/>
    </location>
</feature>
<dbReference type="Pfam" id="PF00023">
    <property type="entry name" value="Ank"/>
    <property type="match status" value="1"/>
</dbReference>
<dbReference type="Pfam" id="PF05225">
    <property type="entry name" value="HTH_psq"/>
    <property type="match status" value="1"/>
</dbReference>
<keyword evidence="2" id="KW-0040">ANK repeat</keyword>
<feature type="domain" description="HTH psq-type" evidence="4">
    <location>
        <begin position="222"/>
        <end position="259"/>
    </location>
</feature>
<dbReference type="Proteomes" id="UP000479190">
    <property type="component" value="Unassembled WGS sequence"/>
</dbReference>
<dbReference type="EMBL" id="CADCXV010000369">
    <property type="protein sequence ID" value="CAB0029894.1"/>
    <property type="molecule type" value="Genomic_DNA"/>
</dbReference>
<dbReference type="Gene3D" id="1.10.10.60">
    <property type="entry name" value="Homeodomain-like"/>
    <property type="match status" value="1"/>
</dbReference>